<dbReference type="RefSeq" id="WP_089681972.1">
    <property type="nucleotide sequence ID" value="NZ_FNFO01000004.1"/>
</dbReference>
<keyword evidence="1" id="KW-0472">Membrane</keyword>
<evidence type="ECO:0000256" key="1">
    <source>
        <dbReference type="SAM" id="Phobius"/>
    </source>
</evidence>
<feature type="transmembrane region" description="Helical" evidence="1">
    <location>
        <begin position="68"/>
        <end position="88"/>
    </location>
</feature>
<sequence>MKKAGRYTGYSLLMLLGYMFVGFALTGGSPTGAVLVGGALTIVHAVFGFLTSLGYFAQKKPDQGKAMLLSTLVMLVIGVSLCLGGGTLG</sequence>
<protein>
    <submittedName>
        <fullName evidence="2">Uncharacterized protein</fullName>
    </submittedName>
</protein>
<evidence type="ECO:0000313" key="3">
    <source>
        <dbReference type="Proteomes" id="UP000198510"/>
    </source>
</evidence>
<dbReference type="AlphaFoldDB" id="A0A1G9GJA1"/>
<dbReference type="Proteomes" id="UP000198510">
    <property type="component" value="Unassembled WGS sequence"/>
</dbReference>
<keyword evidence="3" id="KW-1185">Reference proteome</keyword>
<name>A0A1G9GJA1_9BACT</name>
<accession>A0A1G9GJA1</accession>
<evidence type="ECO:0000313" key="2">
    <source>
        <dbReference type="EMBL" id="SDL00749.1"/>
    </source>
</evidence>
<keyword evidence="1" id="KW-1133">Transmembrane helix</keyword>
<gene>
    <name evidence="2" type="ORF">SAMN05421823_104129</name>
</gene>
<proteinExistence type="predicted"/>
<organism evidence="2 3">
    <name type="scientific">Catalinimonas alkaloidigena</name>
    <dbReference type="NCBI Taxonomy" id="1075417"/>
    <lineage>
        <taxon>Bacteria</taxon>
        <taxon>Pseudomonadati</taxon>
        <taxon>Bacteroidota</taxon>
        <taxon>Cytophagia</taxon>
        <taxon>Cytophagales</taxon>
        <taxon>Catalimonadaceae</taxon>
        <taxon>Catalinimonas</taxon>
    </lineage>
</organism>
<feature type="transmembrane region" description="Helical" evidence="1">
    <location>
        <begin position="32"/>
        <end position="56"/>
    </location>
</feature>
<reference evidence="2 3" key="1">
    <citation type="submission" date="2016-10" db="EMBL/GenBank/DDBJ databases">
        <authorList>
            <person name="de Groot N.N."/>
        </authorList>
    </citation>
    <scope>NUCLEOTIDE SEQUENCE [LARGE SCALE GENOMIC DNA]</scope>
    <source>
        <strain evidence="2 3">DSM 25186</strain>
    </source>
</reference>
<dbReference type="EMBL" id="FNFO01000004">
    <property type="protein sequence ID" value="SDL00749.1"/>
    <property type="molecule type" value="Genomic_DNA"/>
</dbReference>
<dbReference type="STRING" id="1075417.SAMN05421823_104129"/>
<feature type="transmembrane region" description="Helical" evidence="1">
    <location>
        <begin position="7"/>
        <end position="26"/>
    </location>
</feature>
<keyword evidence="1" id="KW-0812">Transmembrane</keyword>